<keyword evidence="4 5" id="KW-0648">Protein biosynthesis</keyword>
<feature type="region of interest" description="Disordered" evidence="6">
    <location>
        <begin position="489"/>
        <end position="508"/>
    </location>
</feature>
<dbReference type="PROSITE" id="PS50250">
    <property type="entry name" value="PCI"/>
    <property type="match status" value="1"/>
</dbReference>
<dbReference type="Pfam" id="PF01399">
    <property type="entry name" value="PCI"/>
    <property type="match status" value="1"/>
</dbReference>
<comment type="subcellular location">
    <subcellularLocation>
        <location evidence="5">Cytoplasm</location>
    </subcellularLocation>
</comment>
<gene>
    <name evidence="8" type="ORF">CROQUDRAFT_361222</name>
</gene>
<comment type="caution">
    <text evidence="8">The sequence shown here is derived from an EMBL/GenBank/DDBJ whole genome shotgun (WGS) entry which is preliminary data.</text>
</comment>
<organism evidence="8 9">
    <name type="scientific">Cronartium quercuum f. sp. fusiforme G11</name>
    <dbReference type="NCBI Taxonomy" id="708437"/>
    <lineage>
        <taxon>Eukaryota</taxon>
        <taxon>Fungi</taxon>
        <taxon>Dikarya</taxon>
        <taxon>Basidiomycota</taxon>
        <taxon>Pucciniomycotina</taxon>
        <taxon>Pucciniomycetes</taxon>
        <taxon>Pucciniales</taxon>
        <taxon>Coleosporiaceae</taxon>
        <taxon>Cronartium</taxon>
    </lineage>
</organism>
<proteinExistence type="inferred from homology"/>
<evidence type="ECO:0000256" key="5">
    <source>
        <dbReference type="HAMAP-Rule" id="MF_03012"/>
    </source>
</evidence>
<evidence type="ECO:0000256" key="3">
    <source>
        <dbReference type="ARBA" id="ARBA00022540"/>
    </source>
</evidence>
<dbReference type="InterPro" id="IPR045237">
    <property type="entry name" value="COPS7/eIF3m"/>
</dbReference>
<dbReference type="PANTHER" id="PTHR15350:SF2">
    <property type="entry name" value="EUKARYOTIC TRANSLATION INITIATION FACTOR 3 SUBUNIT M"/>
    <property type="match status" value="1"/>
</dbReference>
<reference evidence="8" key="1">
    <citation type="submission" date="2013-11" db="EMBL/GenBank/DDBJ databases">
        <title>Genome sequence of the fusiform rust pathogen reveals effectors for host alternation and coevolution with pine.</title>
        <authorList>
            <consortium name="DOE Joint Genome Institute"/>
            <person name="Smith K."/>
            <person name="Pendleton A."/>
            <person name="Kubisiak T."/>
            <person name="Anderson C."/>
            <person name="Salamov A."/>
            <person name="Aerts A."/>
            <person name="Riley R."/>
            <person name="Clum A."/>
            <person name="Lindquist E."/>
            <person name="Ence D."/>
            <person name="Campbell M."/>
            <person name="Kronenberg Z."/>
            <person name="Feau N."/>
            <person name="Dhillon B."/>
            <person name="Hamelin R."/>
            <person name="Burleigh J."/>
            <person name="Smith J."/>
            <person name="Yandell M."/>
            <person name="Nelson C."/>
            <person name="Grigoriev I."/>
            <person name="Davis J."/>
        </authorList>
    </citation>
    <scope>NUCLEOTIDE SEQUENCE</scope>
    <source>
        <strain evidence="8">G11</strain>
    </source>
</reference>
<dbReference type="AlphaFoldDB" id="A0A9P6NNY3"/>
<dbReference type="PANTHER" id="PTHR15350">
    <property type="entry name" value="COP9 SIGNALOSOME COMPLEX SUBUNIT 7/DENDRITIC CELL PROTEIN GA17"/>
    <property type="match status" value="1"/>
</dbReference>
<dbReference type="GO" id="GO:0033290">
    <property type="term" value="C:eukaryotic 48S preinitiation complex"/>
    <property type="evidence" value="ECO:0007669"/>
    <property type="project" value="UniProtKB-UniRule"/>
</dbReference>
<dbReference type="Proteomes" id="UP000886653">
    <property type="component" value="Unassembled WGS sequence"/>
</dbReference>
<name>A0A9P6NNY3_9BASI</name>
<comment type="subunit">
    <text evidence="5">Component of the eukaryotic translation initiation factor 3 (eIF-3) complex.</text>
</comment>
<keyword evidence="2 5" id="KW-0963">Cytoplasm</keyword>
<keyword evidence="9" id="KW-1185">Reference proteome</keyword>
<evidence type="ECO:0000313" key="8">
    <source>
        <dbReference type="EMBL" id="KAG0149022.1"/>
    </source>
</evidence>
<evidence type="ECO:0000256" key="2">
    <source>
        <dbReference type="ARBA" id="ARBA00022490"/>
    </source>
</evidence>
<evidence type="ECO:0000256" key="4">
    <source>
        <dbReference type="ARBA" id="ARBA00022917"/>
    </source>
</evidence>
<evidence type="ECO:0000256" key="1">
    <source>
        <dbReference type="ARBA" id="ARBA00008482"/>
    </source>
</evidence>
<dbReference type="GO" id="GO:0003743">
    <property type="term" value="F:translation initiation factor activity"/>
    <property type="evidence" value="ECO:0007669"/>
    <property type="project" value="UniProtKB-UniRule"/>
</dbReference>
<comment type="similarity">
    <text evidence="1">Belongs to the CSN7/EIF3M family. CSN7 subfamily.</text>
</comment>
<dbReference type="InterPro" id="IPR027528">
    <property type="entry name" value="eIF3m"/>
</dbReference>
<dbReference type="SMART" id="SM00088">
    <property type="entry name" value="PINT"/>
    <property type="match status" value="1"/>
</dbReference>
<comment type="function">
    <text evidence="5">Component of the eukaryotic translation initiation factor 3 (eIF-3) complex, which is involved in protein synthesis of a specialized repertoire of mRNAs and, together with other initiation factors, stimulates binding of mRNA and methionyl-tRNAi to the 40S ribosome. The eIF-3 complex specifically targets and initiates translation of a subset of mRNAs involved in cell proliferation.</text>
</comment>
<evidence type="ECO:0000313" key="9">
    <source>
        <dbReference type="Proteomes" id="UP000886653"/>
    </source>
</evidence>
<comment type="similarity">
    <text evidence="5">Belongs to the eIF-3 subunit M family.</text>
</comment>
<feature type="region of interest" description="Disordered" evidence="6">
    <location>
        <begin position="78"/>
        <end position="111"/>
    </location>
</feature>
<keyword evidence="3 5" id="KW-0396">Initiation factor</keyword>
<sequence>MADSPFLASANTNTTTQGSIWAVLVQPSFPDLVFEAAALLTKTTSAQQASAGQGGAKVVYQPSEFALQIKETAQALVGKSPAVERDEAGEDAENEGNNEHDDLKEHDTEETREQKQKIVLEVWTKAQPGCFAKSDDQLEATANLLITLLLSFFAPTHEKFTSMVQQLLEAVATADGKTTSYGRFTALFTLFNALPAPTANSENETPFQLVVLSKLTDMGSTHPEDLNLLLPSLLRVPSYLTQWGLVSSPNGVKLLAKVIRVLQQGGKHTDAFNLAIAYLSSPALAKTDASGELEGVVEQAINLALTLPDCYDWDVLDNIRPIAHYVQSTTIGKQRYQTLFGLLKSPTTKYQQIEDELKSNTHLAPLISDQMRSRIERKARLLTLTELCAGRVGGEVTYAEVQTTLGLETPTEEDDGMEVEEWVINAVKAKLISARLHQPSQVIYVTKSTSRSFGLNHWQMLQSKLKTWGGSIDHLIGIVGQSLSSMKVSGSTEANTSGSSGNMLTASA</sequence>
<accession>A0A9P6NNY3</accession>
<dbReference type="EMBL" id="MU167231">
    <property type="protein sequence ID" value="KAG0149022.1"/>
    <property type="molecule type" value="Genomic_DNA"/>
</dbReference>
<evidence type="ECO:0000256" key="6">
    <source>
        <dbReference type="SAM" id="MobiDB-lite"/>
    </source>
</evidence>
<feature type="domain" description="PCI" evidence="7">
    <location>
        <begin position="270"/>
        <end position="450"/>
    </location>
</feature>
<feature type="compositionally biased region" description="Basic and acidic residues" evidence="6">
    <location>
        <begin position="97"/>
        <end position="111"/>
    </location>
</feature>
<dbReference type="InterPro" id="IPR000717">
    <property type="entry name" value="PCI_dom"/>
</dbReference>
<dbReference type="HAMAP" id="MF_03012">
    <property type="entry name" value="eIF3m"/>
    <property type="match status" value="1"/>
</dbReference>
<evidence type="ECO:0000259" key="7">
    <source>
        <dbReference type="PROSITE" id="PS50250"/>
    </source>
</evidence>
<dbReference type="GO" id="GO:0016282">
    <property type="term" value="C:eukaryotic 43S preinitiation complex"/>
    <property type="evidence" value="ECO:0007669"/>
    <property type="project" value="UniProtKB-UniRule"/>
</dbReference>
<dbReference type="GO" id="GO:0071541">
    <property type="term" value="C:eukaryotic translation initiation factor 3 complex, eIF3m"/>
    <property type="evidence" value="ECO:0007669"/>
    <property type="project" value="UniProtKB-UniRule"/>
</dbReference>
<feature type="compositionally biased region" description="Acidic residues" evidence="6">
    <location>
        <begin position="87"/>
        <end position="96"/>
    </location>
</feature>
<protein>
    <recommendedName>
        <fullName evidence="5">Eukaryotic translation initiation factor 3 subunit M</fullName>
        <shortName evidence="5">eIF3m</shortName>
    </recommendedName>
</protein>
<dbReference type="OrthoDB" id="10267031at2759"/>
<dbReference type="GO" id="GO:0001732">
    <property type="term" value="P:formation of cytoplasmic translation initiation complex"/>
    <property type="evidence" value="ECO:0007669"/>
    <property type="project" value="UniProtKB-UniRule"/>
</dbReference>